<dbReference type="RefSeq" id="WP_116625419.1">
    <property type="nucleotide sequence ID" value="NZ_QURN01000017.1"/>
</dbReference>
<gene>
    <name evidence="2" type="ORF">DY251_18600</name>
</gene>
<feature type="region of interest" description="Disordered" evidence="1">
    <location>
        <begin position="160"/>
        <end position="180"/>
    </location>
</feature>
<dbReference type="Proteomes" id="UP000262379">
    <property type="component" value="Unassembled WGS sequence"/>
</dbReference>
<protein>
    <submittedName>
        <fullName evidence="2">Uncharacterized protein</fullName>
    </submittedName>
</protein>
<proteinExistence type="predicted"/>
<evidence type="ECO:0000313" key="2">
    <source>
        <dbReference type="EMBL" id="RFC64775.1"/>
    </source>
</evidence>
<organism evidence="2 3">
    <name type="scientific">Mesorhizobium denitrificans</name>
    <dbReference type="NCBI Taxonomy" id="2294114"/>
    <lineage>
        <taxon>Bacteria</taxon>
        <taxon>Pseudomonadati</taxon>
        <taxon>Pseudomonadota</taxon>
        <taxon>Alphaproteobacteria</taxon>
        <taxon>Hyphomicrobiales</taxon>
        <taxon>Phyllobacteriaceae</taxon>
        <taxon>Mesorhizobium</taxon>
    </lineage>
</organism>
<dbReference type="EMBL" id="QURN01000017">
    <property type="protein sequence ID" value="RFC64775.1"/>
    <property type="molecule type" value="Genomic_DNA"/>
</dbReference>
<evidence type="ECO:0000256" key="1">
    <source>
        <dbReference type="SAM" id="MobiDB-lite"/>
    </source>
</evidence>
<feature type="compositionally biased region" description="Acidic residues" evidence="1">
    <location>
        <begin position="164"/>
        <end position="174"/>
    </location>
</feature>
<accession>A0A371X6C7</accession>
<evidence type="ECO:0000313" key="3">
    <source>
        <dbReference type="Proteomes" id="UP000262379"/>
    </source>
</evidence>
<name>A0A371X6C7_9HYPH</name>
<dbReference type="AlphaFoldDB" id="A0A371X6C7"/>
<reference evidence="3" key="1">
    <citation type="submission" date="2018-08" db="EMBL/GenBank/DDBJ databases">
        <authorList>
            <person name="Im W.T."/>
        </authorList>
    </citation>
    <scope>NUCLEOTIDE SEQUENCE [LARGE SCALE GENOMIC DNA]</scope>
    <source>
        <strain evidence="3">LA-28</strain>
    </source>
</reference>
<sequence>MPDFEYLDLYAKFAGFRILALANRLSCDDEFSRRAHDKLVVELDELIRVTRRILAAEHTLASDPDANREDLGETIWCAEQELTCYQEACDGIDLIDNHIFIDWETKEWHDLRTGHWYSLHDFDPPRIKIGDDRLNGLCKIIADIAAETGIRFNAYANESSFPHEEEDVDPECYEDLQGHD</sequence>
<keyword evidence="3" id="KW-1185">Reference proteome</keyword>
<comment type="caution">
    <text evidence="2">The sequence shown here is derived from an EMBL/GenBank/DDBJ whole genome shotgun (WGS) entry which is preliminary data.</text>
</comment>